<feature type="domain" description="HTH luxR-type" evidence="4">
    <location>
        <begin position="138"/>
        <end position="203"/>
    </location>
</feature>
<dbReference type="SMART" id="SM00448">
    <property type="entry name" value="REC"/>
    <property type="match status" value="1"/>
</dbReference>
<dbReference type="InterPro" id="IPR058245">
    <property type="entry name" value="NreC/VraR/RcsB-like_REC"/>
</dbReference>
<dbReference type="GO" id="GO:0003677">
    <property type="term" value="F:DNA binding"/>
    <property type="evidence" value="ECO:0007669"/>
    <property type="project" value="UniProtKB-KW"/>
</dbReference>
<dbReference type="SMART" id="SM00421">
    <property type="entry name" value="HTH_LUXR"/>
    <property type="match status" value="1"/>
</dbReference>
<organism evidence="6 7">
    <name type="scientific">Nitrospirillum iridis</name>
    <dbReference type="NCBI Taxonomy" id="765888"/>
    <lineage>
        <taxon>Bacteria</taxon>
        <taxon>Pseudomonadati</taxon>
        <taxon>Pseudomonadota</taxon>
        <taxon>Alphaproteobacteria</taxon>
        <taxon>Rhodospirillales</taxon>
        <taxon>Azospirillaceae</taxon>
        <taxon>Nitrospirillum</taxon>
    </lineage>
</organism>
<dbReference type="PROSITE" id="PS50110">
    <property type="entry name" value="RESPONSE_REGULATORY"/>
    <property type="match status" value="1"/>
</dbReference>
<keyword evidence="7" id="KW-1185">Reference proteome</keyword>
<dbReference type="EMBL" id="JACIIZ010000003">
    <property type="protein sequence ID" value="MBB6250953.1"/>
    <property type="molecule type" value="Genomic_DNA"/>
</dbReference>
<evidence type="ECO:0000313" key="6">
    <source>
        <dbReference type="EMBL" id="MBB6250953.1"/>
    </source>
</evidence>
<feature type="modified residue" description="4-aspartylphosphate" evidence="3">
    <location>
        <position position="52"/>
    </location>
</feature>
<dbReference type="InterPro" id="IPR011006">
    <property type="entry name" value="CheY-like_superfamily"/>
</dbReference>
<dbReference type="Pfam" id="PF00072">
    <property type="entry name" value="Response_reg"/>
    <property type="match status" value="1"/>
</dbReference>
<dbReference type="SUPFAM" id="SSF52172">
    <property type="entry name" value="CheY-like"/>
    <property type="match status" value="1"/>
</dbReference>
<dbReference type="CDD" id="cd06170">
    <property type="entry name" value="LuxR_C_like"/>
    <property type="match status" value="1"/>
</dbReference>
<evidence type="ECO:0000259" key="5">
    <source>
        <dbReference type="PROSITE" id="PS50110"/>
    </source>
</evidence>
<comment type="caution">
    <text evidence="6">The sequence shown here is derived from an EMBL/GenBank/DDBJ whole genome shotgun (WGS) entry which is preliminary data.</text>
</comment>
<dbReference type="InterPro" id="IPR000792">
    <property type="entry name" value="Tscrpt_reg_LuxR_C"/>
</dbReference>
<dbReference type="Pfam" id="PF00196">
    <property type="entry name" value="GerE"/>
    <property type="match status" value="1"/>
</dbReference>
<keyword evidence="2 6" id="KW-0238">DNA-binding</keyword>
<evidence type="ECO:0000256" key="1">
    <source>
        <dbReference type="ARBA" id="ARBA00022553"/>
    </source>
</evidence>
<dbReference type="AlphaFoldDB" id="A0A7X0AVP3"/>
<dbReference type="PROSITE" id="PS50043">
    <property type="entry name" value="HTH_LUXR_2"/>
    <property type="match status" value="1"/>
</dbReference>
<dbReference type="SUPFAM" id="SSF46894">
    <property type="entry name" value="C-terminal effector domain of the bipartite response regulators"/>
    <property type="match status" value="1"/>
</dbReference>
<evidence type="ECO:0000313" key="7">
    <source>
        <dbReference type="Proteomes" id="UP000539175"/>
    </source>
</evidence>
<proteinExistence type="predicted"/>
<dbReference type="GO" id="GO:0000160">
    <property type="term" value="P:phosphorelay signal transduction system"/>
    <property type="evidence" value="ECO:0007669"/>
    <property type="project" value="InterPro"/>
</dbReference>
<dbReference type="InterPro" id="IPR016032">
    <property type="entry name" value="Sig_transdc_resp-reg_C-effctor"/>
</dbReference>
<evidence type="ECO:0000256" key="2">
    <source>
        <dbReference type="ARBA" id="ARBA00023125"/>
    </source>
</evidence>
<gene>
    <name evidence="6" type="ORF">FHS74_001498</name>
</gene>
<dbReference type="PRINTS" id="PR00038">
    <property type="entry name" value="HTHLUXR"/>
</dbReference>
<protein>
    <submittedName>
        <fullName evidence="6">DNA-binding NarL/FixJ family response regulator</fullName>
    </submittedName>
</protein>
<evidence type="ECO:0000256" key="3">
    <source>
        <dbReference type="PROSITE-ProRule" id="PRU00169"/>
    </source>
</evidence>
<accession>A0A7X0AVP3</accession>
<evidence type="ECO:0000259" key="4">
    <source>
        <dbReference type="PROSITE" id="PS50043"/>
    </source>
</evidence>
<keyword evidence="1 3" id="KW-0597">Phosphoprotein</keyword>
<feature type="domain" description="Response regulatory" evidence="5">
    <location>
        <begin position="2"/>
        <end position="117"/>
    </location>
</feature>
<dbReference type="RefSeq" id="WP_184798996.1">
    <property type="nucleotide sequence ID" value="NZ_JACIIZ010000003.1"/>
</dbReference>
<dbReference type="Gene3D" id="3.40.50.2300">
    <property type="match status" value="1"/>
</dbReference>
<dbReference type="PANTHER" id="PTHR43214">
    <property type="entry name" value="TWO-COMPONENT RESPONSE REGULATOR"/>
    <property type="match status" value="1"/>
</dbReference>
<dbReference type="InterPro" id="IPR039420">
    <property type="entry name" value="WalR-like"/>
</dbReference>
<name>A0A7X0AVP3_9PROT</name>
<dbReference type="PANTHER" id="PTHR43214:SF43">
    <property type="entry name" value="TWO-COMPONENT RESPONSE REGULATOR"/>
    <property type="match status" value="1"/>
</dbReference>
<dbReference type="Proteomes" id="UP000539175">
    <property type="component" value="Unassembled WGS sequence"/>
</dbReference>
<sequence length="205" mass="21950">MKLLLVDDHAIVRAGLRRLLAPLPGVSIAEAATGRDALVRYREDRPDIVLLDLNLPGVGGLELLQRLLIEDPTACVLIFSMHAEALYASRALAAGAKGYMSKNADPDELLAAIRRLADGGRYVENEIAQELAVHGMPAGHPAQRLTERDLEILRLLGEGRALADIASELGVGYKTIANTCTAIKAKLGVARTADLIRLSIEMGVS</sequence>
<reference evidence="6 7" key="1">
    <citation type="submission" date="2020-08" db="EMBL/GenBank/DDBJ databases">
        <title>Genomic Encyclopedia of Type Strains, Phase IV (KMG-IV): sequencing the most valuable type-strain genomes for metagenomic binning, comparative biology and taxonomic classification.</title>
        <authorList>
            <person name="Goeker M."/>
        </authorList>
    </citation>
    <scope>NUCLEOTIDE SEQUENCE [LARGE SCALE GENOMIC DNA]</scope>
    <source>
        <strain evidence="6 7">DSM 22198</strain>
    </source>
</reference>
<dbReference type="InterPro" id="IPR001789">
    <property type="entry name" value="Sig_transdc_resp-reg_receiver"/>
</dbReference>
<dbReference type="CDD" id="cd17535">
    <property type="entry name" value="REC_NarL-like"/>
    <property type="match status" value="1"/>
</dbReference>
<dbReference type="GO" id="GO:0006355">
    <property type="term" value="P:regulation of DNA-templated transcription"/>
    <property type="evidence" value="ECO:0007669"/>
    <property type="project" value="InterPro"/>
</dbReference>